<evidence type="ECO:0000256" key="2">
    <source>
        <dbReference type="ARBA" id="ARBA00022980"/>
    </source>
</evidence>
<dbReference type="GO" id="GO:0005840">
    <property type="term" value="C:ribosome"/>
    <property type="evidence" value="ECO:0007669"/>
    <property type="project" value="UniProtKB-KW"/>
</dbReference>
<evidence type="ECO:0000256" key="6">
    <source>
        <dbReference type="SAM" id="MobiDB-lite"/>
    </source>
</evidence>
<keyword evidence="3 5" id="KW-0687">Ribonucleoprotein</keyword>
<evidence type="ECO:0000256" key="3">
    <source>
        <dbReference type="ARBA" id="ARBA00023274"/>
    </source>
</evidence>
<dbReference type="GO" id="GO:0003735">
    <property type="term" value="F:structural constituent of ribosome"/>
    <property type="evidence" value="ECO:0007669"/>
    <property type="project" value="InterPro"/>
</dbReference>
<proteinExistence type="inferred from homology"/>
<evidence type="ECO:0000256" key="4">
    <source>
        <dbReference type="ARBA" id="ARBA00035244"/>
    </source>
</evidence>
<dbReference type="STRING" id="1797580.A2Z61_01445"/>
<dbReference type="InterPro" id="IPR013005">
    <property type="entry name" value="Ribosomal_uL4-like"/>
</dbReference>
<dbReference type="GO" id="GO:1990904">
    <property type="term" value="C:ribonucleoprotein complex"/>
    <property type="evidence" value="ECO:0007669"/>
    <property type="project" value="UniProtKB-KW"/>
</dbReference>
<gene>
    <name evidence="5" type="primary">rplD</name>
    <name evidence="7" type="ORF">A2Z61_01445</name>
</gene>
<dbReference type="AlphaFoldDB" id="A0A1F5EJT3"/>
<evidence type="ECO:0000313" key="8">
    <source>
        <dbReference type="Proteomes" id="UP000186029"/>
    </source>
</evidence>
<dbReference type="NCBIfam" id="TIGR03953">
    <property type="entry name" value="rplD_bact"/>
    <property type="match status" value="1"/>
</dbReference>
<keyword evidence="2 5" id="KW-0689">Ribosomal protein</keyword>
<dbReference type="Proteomes" id="UP000186029">
    <property type="component" value="Unassembled WGS sequence"/>
</dbReference>
<keyword evidence="5" id="KW-0699">rRNA-binding</keyword>
<dbReference type="PANTHER" id="PTHR10746">
    <property type="entry name" value="50S RIBOSOMAL PROTEIN L4"/>
    <property type="match status" value="1"/>
</dbReference>
<evidence type="ECO:0000256" key="1">
    <source>
        <dbReference type="ARBA" id="ARBA00010528"/>
    </source>
</evidence>
<dbReference type="Pfam" id="PF00573">
    <property type="entry name" value="Ribosomal_L4"/>
    <property type="match status" value="1"/>
</dbReference>
<comment type="similarity">
    <text evidence="1 5">Belongs to the universal ribosomal protein uL4 family.</text>
</comment>
<comment type="subunit">
    <text evidence="5">Part of the 50S ribosomal subunit.</text>
</comment>
<organism evidence="7 8">
    <name type="scientific">Candidatus Campbellbacteria bacterium RIFCSPLOWO2_02_35_12</name>
    <dbReference type="NCBI Taxonomy" id="1797580"/>
    <lineage>
        <taxon>Bacteria</taxon>
        <taxon>Candidatus Campbelliibacteriota</taxon>
    </lineage>
</organism>
<dbReference type="InterPro" id="IPR002136">
    <property type="entry name" value="Ribosomal_uL4"/>
</dbReference>
<comment type="caution">
    <text evidence="7">The sequence shown here is derived from an EMBL/GenBank/DDBJ whole genome shotgun (WGS) entry which is preliminary data.</text>
</comment>
<comment type="function">
    <text evidence="5">One of the primary rRNA binding proteins, this protein initially binds near the 5'-end of the 23S rRNA. It is important during the early stages of 50S assembly. It makes multiple contacts with different domains of the 23S rRNA in the assembled 50S subunit and ribosome.</text>
</comment>
<feature type="region of interest" description="Disordered" evidence="6">
    <location>
        <begin position="43"/>
        <end position="77"/>
    </location>
</feature>
<feature type="compositionally biased region" description="Basic and acidic residues" evidence="6">
    <location>
        <begin position="49"/>
        <end position="58"/>
    </location>
</feature>
<dbReference type="GO" id="GO:0019843">
    <property type="term" value="F:rRNA binding"/>
    <property type="evidence" value="ECO:0007669"/>
    <property type="project" value="UniProtKB-UniRule"/>
</dbReference>
<evidence type="ECO:0000256" key="5">
    <source>
        <dbReference type="HAMAP-Rule" id="MF_01328"/>
    </source>
</evidence>
<dbReference type="Gene3D" id="3.40.1370.10">
    <property type="match status" value="1"/>
</dbReference>
<sequence>MESKIYNQEGKETGKIILPESIFDLPWNNNLVHQVVVSMQANARKPIAHSKDRSDVRGGGRKPWKQKGTGQARHGSIRSPLWRGGGITFGPRNDKDYGKKINKKMKTKTLFTVLSRKLKDNEIIFIDRFIFTEPKTSEAKKTISSLSNIAGFEKLATKRKNTALFLLGEKDRNTEKSFRNFSNMSVGEARNMDPLKILTYKYLIISDPDNTIKFLKNKSDKLNKINKLNTADKSDKQKKKKIGKIKKDK</sequence>
<keyword evidence="5" id="KW-0694">RNA-binding</keyword>
<reference evidence="7 8" key="1">
    <citation type="journal article" date="2016" name="Nat. Commun.">
        <title>Thousands of microbial genomes shed light on interconnected biogeochemical processes in an aquifer system.</title>
        <authorList>
            <person name="Anantharaman K."/>
            <person name="Brown C.T."/>
            <person name="Hug L.A."/>
            <person name="Sharon I."/>
            <person name="Castelle C.J."/>
            <person name="Probst A.J."/>
            <person name="Thomas B.C."/>
            <person name="Singh A."/>
            <person name="Wilkins M.J."/>
            <person name="Karaoz U."/>
            <person name="Brodie E.L."/>
            <person name="Williams K.H."/>
            <person name="Hubbard S.S."/>
            <person name="Banfield J.F."/>
        </authorList>
    </citation>
    <scope>NUCLEOTIDE SEQUENCE [LARGE SCALE GENOMIC DNA]</scope>
</reference>
<dbReference type="HAMAP" id="MF_01328_B">
    <property type="entry name" value="Ribosomal_uL4_B"/>
    <property type="match status" value="1"/>
</dbReference>
<evidence type="ECO:0000313" key="7">
    <source>
        <dbReference type="EMBL" id="OGD67603.1"/>
    </source>
</evidence>
<dbReference type="EMBL" id="MFAC01000006">
    <property type="protein sequence ID" value="OGD67603.1"/>
    <property type="molecule type" value="Genomic_DNA"/>
</dbReference>
<name>A0A1F5EJT3_9BACT</name>
<dbReference type="InterPro" id="IPR023574">
    <property type="entry name" value="Ribosomal_uL4_dom_sf"/>
</dbReference>
<dbReference type="SUPFAM" id="SSF52166">
    <property type="entry name" value="Ribosomal protein L4"/>
    <property type="match status" value="1"/>
</dbReference>
<dbReference type="PANTHER" id="PTHR10746:SF6">
    <property type="entry name" value="LARGE RIBOSOMAL SUBUNIT PROTEIN UL4M"/>
    <property type="match status" value="1"/>
</dbReference>
<comment type="function">
    <text evidence="5">Forms part of the polypeptide exit tunnel.</text>
</comment>
<protein>
    <recommendedName>
        <fullName evidence="4 5">Large ribosomal subunit protein uL4</fullName>
    </recommendedName>
</protein>
<dbReference type="GO" id="GO:0006412">
    <property type="term" value="P:translation"/>
    <property type="evidence" value="ECO:0007669"/>
    <property type="project" value="UniProtKB-UniRule"/>
</dbReference>
<accession>A0A1F5EJT3</accession>